<keyword evidence="10 16" id="KW-0256">Endoplasmic reticulum</keyword>
<comment type="pathway">
    <text evidence="2 16">Glycerolipid metabolism; triacylglycerol biosynthesis.</text>
</comment>
<reference evidence="18" key="1">
    <citation type="submission" date="2020-05" db="EMBL/GenBank/DDBJ databases">
        <title>Phylogenomic resolution of chytrid fungi.</title>
        <authorList>
            <person name="Stajich J.E."/>
            <person name="Amses K."/>
            <person name="Simmons R."/>
            <person name="Seto K."/>
            <person name="Myers J."/>
            <person name="Bonds A."/>
            <person name="Quandt C.A."/>
            <person name="Barry K."/>
            <person name="Liu P."/>
            <person name="Grigoriev I."/>
            <person name="Longcore J.E."/>
            <person name="James T.Y."/>
        </authorList>
    </citation>
    <scope>NUCLEOTIDE SEQUENCE</scope>
    <source>
        <strain evidence="18">PLAUS21</strain>
    </source>
</reference>
<dbReference type="InterPro" id="IPR007130">
    <property type="entry name" value="DAGAT"/>
</dbReference>
<evidence type="ECO:0000256" key="5">
    <source>
        <dbReference type="ARBA" id="ARBA00013244"/>
    </source>
</evidence>
<gene>
    <name evidence="18" type="primary">MOGAT1</name>
    <name evidence="18" type="ORF">HK103_004652</name>
</gene>
<feature type="transmembrane region" description="Helical" evidence="16">
    <location>
        <begin position="51"/>
        <end position="72"/>
    </location>
</feature>
<proteinExistence type="inferred from homology"/>
<feature type="region of interest" description="Disordered" evidence="17">
    <location>
        <begin position="1"/>
        <end position="24"/>
    </location>
</feature>
<evidence type="ECO:0000256" key="2">
    <source>
        <dbReference type="ARBA" id="ARBA00004771"/>
    </source>
</evidence>
<keyword evidence="7" id="KW-0808">Transferase</keyword>
<dbReference type="EC" id="2.3.1.20" evidence="5 16"/>
<comment type="caution">
    <text evidence="18">The sequence shown here is derived from an EMBL/GenBank/DDBJ whole genome shotgun (WGS) entry which is preliminary data.</text>
</comment>
<accession>A0AAD5URB6</accession>
<sequence>MTKEPLAKDAPIEADYKPKQKAGKPKYQAIPEDYPNPTFIEKKLQFLSVVLWLWMFIFFLVVVPFTFVYCFINIPWSRYLIVGYYGWMWYDRKGPINGRAIPWIRDFVRYSPIWTPFKAYFPGKLIKTCDLDPNEKYIIGYHPHGVYAIALFANVVFNSAIATVFPGIDIIMNTLPANFWIPIWRDYILSLGSGSCESKSIKRRLLNGKPGTAMIIALGGAEEFKHMTEGTLDLVLLKRKGFAKIALATGSHLVPVIGFGENELFHRITHPAFQPLHNFFKAVLKSAAPLFIGRFGIAIPKRVPLYTVGKFGLNIVGRPIPVKRVDHPTEEQIDELHQKYVKAIQDLYDEFKDEFHTNRTQELRFVA</sequence>
<evidence type="ECO:0000256" key="1">
    <source>
        <dbReference type="ARBA" id="ARBA00004477"/>
    </source>
</evidence>
<feature type="compositionally biased region" description="Basic and acidic residues" evidence="17">
    <location>
        <begin position="1"/>
        <end position="18"/>
    </location>
</feature>
<evidence type="ECO:0000256" key="14">
    <source>
        <dbReference type="ARBA" id="ARBA00023315"/>
    </source>
</evidence>
<evidence type="ECO:0000256" key="17">
    <source>
        <dbReference type="SAM" id="MobiDB-lite"/>
    </source>
</evidence>
<evidence type="ECO:0000313" key="18">
    <source>
        <dbReference type="EMBL" id="KAJ3261701.1"/>
    </source>
</evidence>
<evidence type="ECO:0000256" key="12">
    <source>
        <dbReference type="ARBA" id="ARBA00023098"/>
    </source>
</evidence>
<evidence type="ECO:0000256" key="13">
    <source>
        <dbReference type="ARBA" id="ARBA00023136"/>
    </source>
</evidence>
<dbReference type="PANTHER" id="PTHR12317">
    <property type="entry name" value="DIACYLGLYCEROL O-ACYLTRANSFERASE"/>
    <property type="match status" value="1"/>
</dbReference>
<evidence type="ECO:0000313" key="19">
    <source>
        <dbReference type="Proteomes" id="UP001210925"/>
    </source>
</evidence>
<dbReference type="GO" id="GO:0005789">
    <property type="term" value="C:endoplasmic reticulum membrane"/>
    <property type="evidence" value="ECO:0007669"/>
    <property type="project" value="UniProtKB-SubCell"/>
</dbReference>
<evidence type="ECO:0000256" key="8">
    <source>
        <dbReference type="ARBA" id="ARBA00022692"/>
    </source>
</evidence>
<evidence type="ECO:0000256" key="3">
    <source>
        <dbReference type="ARBA" id="ARBA00005189"/>
    </source>
</evidence>
<dbReference type="Proteomes" id="UP001210925">
    <property type="component" value="Unassembled WGS sequence"/>
</dbReference>
<evidence type="ECO:0000256" key="16">
    <source>
        <dbReference type="RuleBase" id="RU367023"/>
    </source>
</evidence>
<keyword evidence="19" id="KW-1185">Reference proteome</keyword>
<dbReference type="PANTHER" id="PTHR12317:SF0">
    <property type="entry name" value="ACYLTRANSFERASE"/>
    <property type="match status" value="1"/>
</dbReference>
<evidence type="ECO:0000256" key="4">
    <source>
        <dbReference type="ARBA" id="ARBA00005420"/>
    </source>
</evidence>
<comment type="function">
    <text evidence="16">Catalyzes the terminal and only committed step in triacylglycerol synthesis by using diacylglycerol and fatty acyl CoA as substrates.</text>
</comment>
<keyword evidence="8 16" id="KW-0812">Transmembrane</keyword>
<evidence type="ECO:0000256" key="10">
    <source>
        <dbReference type="ARBA" id="ARBA00022824"/>
    </source>
</evidence>
<keyword evidence="11 16" id="KW-1133">Transmembrane helix</keyword>
<dbReference type="Pfam" id="PF03982">
    <property type="entry name" value="DAGAT"/>
    <property type="match status" value="1"/>
</dbReference>
<comment type="subcellular location">
    <subcellularLocation>
        <location evidence="1 16">Endoplasmic reticulum membrane</location>
        <topology evidence="1 16">Multi-pass membrane protein</topology>
    </subcellularLocation>
</comment>
<protein>
    <recommendedName>
        <fullName evidence="5 16">Diacylglycerol O-acyltransferase</fullName>
        <ecNumber evidence="5 16">2.3.1.20</ecNumber>
    </recommendedName>
</protein>
<evidence type="ECO:0000256" key="6">
    <source>
        <dbReference type="ARBA" id="ARBA00022516"/>
    </source>
</evidence>
<keyword evidence="13 16" id="KW-0472">Membrane</keyword>
<keyword evidence="12 16" id="KW-0443">Lipid metabolism</keyword>
<comment type="pathway">
    <text evidence="3">Lipid metabolism.</text>
</comment>
<name>A0AAD5URB6_9FUNG</name>
<keyword evidence="6 16" id="KW-0444">Lipid biosynthesis</keyword>
<keyword evidence="9" id="KW-0319">Glycerol metabolism</keyword>
<dbReference type="AlphaFoldDB" id="A0AAD5URB6"/>
<evidence type="ECO:0000256" key="15">
    <source>
        <dbReference type="ARBA" id="ARBA00048109"/>
    </source>
</evidence>
<dbReference type="CDD" id="cd07987">
    <property type="entry name" value="LPLAT_MGAT-like"/>
    <property type="match status" value="1"/>
</dbReference>
<evidence type="ECO:0000256" key="11">
    <source>
        <dbReference type="ARBA" id="ARBA00022989"/>
    </source>
</evidence>
<feature type="transmembrane region" description="Helical" evidence="16">
    <location>
        <begin position="146"/>
        <end position="168"/>
    </location>
</feature>
<dbReference type="GO" id="GO:0019432">
    <property type="term" value="P:triglyceride biosynthetic process"/>
    <property type="evidence" value="ECO:0007669"/>
    <property type="project" value="UniProtKB-UniRule"/>
</dbReference>
<dbReference type="EMBL" id="JADGKB010000004">
    <property type="protein sequence ID" value="KAJ3261701.1"/>
    <property type="molecule type" value="Genomic_DNA"/>
</dbReference>
<keyword evidence="14 16" id="KW-0012">Acyltransferase</keyword>
<dbReference type="GO" id="GO:0006071">
    <property type="term" value="P:glycerol metabolic process"/>
    <property type="evidence" value="ECO:0007669"/>
    <property type="project" value="UniProtKB-UniRule"/>
</dbReference>
<evidence type="ECO:0000256" key="9">
    <source>
        <dbReference type="ARBA" id="ARBA00022798"/>
    </source>
</evidence>
<dbReference type="GO" id="GO:0004144">
    <property type="term" value="F:diacylglycerol O-acyltransferase activity"/>
    <property type="evidence" value="ECO:0007669"/>
    <property type="project" value="UniProtKB-UniRule"/>
</dbReference>
<organism evidence="18 19">
    <name type="scientific">Boothiomyces macroporosus</name>
    <dbReference type="NCBI Taxonomy" id="261099"/>
    <lineage>
        <taxon>Eukaryota</taxon>
        <taxon>Fungi</taxon>
        <taxon>Fungi incertae sedis</taxon>
        <taxon>Chytridiomycota</taxon>
        <taxon>Chytridiomycota incertae sedis</taxon>
        <taxon>Chytridiomycetes</taxon>
        <taxon>Rhizophydiales</taxon>
        <taxon>Terramycetaceae</taxon>
        <taxon>Boothiomyces</taxon>
    </lineage>
</organism>
<evidence type="ECO:0000256" key="7">
    <source>
        <dbReference type="ARBA" id="ARBA00022679"/>
    </source>
</evidence>
<comment type="catalytic activity">
    <reaction evidence="15 16">
        <text>an acyl-CoA + a 1,2-diacyl-sn-glycerol = a triacyl-sn-glycerol + CoA</text>
        <dbReference type="Rhea" id="RHEA:10868"/>
        <dbReference type="ChEBI" id="CHEBI:17815"/>
        <dbReference type="ChEBI" id="CHEBI:57287"/>
        <dbReference type="ChEBI" id="CHEBI:58342"/>
        <dbReference type="ChEBI" id="CHEBI:64615"/>
        <dbReference type="EC" id="2.3.1.20"/>
    </reaction>
</comment>
<comment type="similarity">
    <text evidence="4 16">Belongs to the diacylglycerol acyltransferase family.</text>
</comment>